<sequence length="81" mass="8644">MAEGRWDGIFRIMTTIGLDSDSPDPHAFHPATATAMITPVAMNSPARPLRRMKNSRMATIIAAPPTVQANSAPACWSVAVP</sequence>
<evidence type="ECO:0000313" key="3">
    <source>
        <dbReference type="EMBL" id="VFK00037.1"/>
    </source>
</evidence>
<dbReference type="EMBL" id="CAADFJ010000039">
    <property type="protein sequence ID" value="VFK00037.1"/>
    <property type="molecule type" value="Genomic_DNA"/>
</dbReference>
<dbReference type="AlphaFoldDB" id="A0A450UKY3"/>
<gene>
    <name evidence="1" type="ORF">BECKH772A_GA0070896_100413</name>
    <name evidence="2" type="ORF">BECKH772B_GA0070898_100403</name>
    <name evidence="3" type="ORF">BECKH772C_GA0070978_100393</name>
</gene>
<accession>A0A450UKY3</accession>
<evidence type="ECO:0000313" key="1">
    <source>
        <dbReference type="EMBL" id="VFJ92262.1"/>
    </source>
</evidence>
<name>A0A450UKY3_9GAMM</name>
<evidence type="ECO:0000313" key="2">
    <source>
        <dbReference type="EMBL" id="VFJ93199.1"/>
    </source>
</evidence>
<protein>
    <submittedName>
        <fullName evidence="2">Uncharacterized protein</fullName>
    </submittedName>
</protein>
<dbReference type="EMBL" id="CAADFI010000040">
    <property type="protein sequence ID" value="VFJ93199.1"/>
    <property type="molecule type" value="Genomic_DNA"/>
</dbReference>
<reference evidence="2" key="1">
    <citation type="submission" date="2019-02" db="EMBL/GenBank/DDBJ databases">
        <authorList>
            <person name="Gruber-Vodicka R. H."/>
            <person name="Seah K. B. B."/>
        </authorList>
    </citation>
    <scope>NUCLEOTIDE SEQUENCE</scope>
    <source>
        <strain evidence="3">BECK_SA2B12</strain>
        <strain evidence="1">BECK_SA2B15</strain>
        <strain evidence="2">BECK_SA2B20</strain>
    </source>
</reference>
<organism evidence="2">
    <name type="scientific">Candidatus Kentrum eta</name>
    <dbReference type="NCBI Taxonomy" id="2126337"/>
    <lineage>
        <taxon>Bacteria</taxon>
        <taxon>Pseudomonadati</taxon>
        <taxon>Pseudomonadota</taxon>
        <taxon>Gammaproteobacteria</taxon>
        <taxon>Candidatus Kentrum</taxon>
    </lineage>
</organism>
<dbReference type="EMBL" id="CAADFG010000041">
    <property type="protein sequence ID" value="VFJ92262.1"/>
    <property type="molecule type" value="Genomic_DNA"/>
</dbReference>
<proteinExistence type="predicted"/>